<dbReference type="InterPro" id="IPR036397">
    <property type="entry name" value="RNaseH_sf"/>
</dbReference>
<dbReference type="InterPro" id="IPR012337">
    <property type="entry name" value="RNaseH-like_sf"/>
</dbReference>
<accession>A0A6P7GRP7</accession>
<dbReference type="RefSeq" id="XP_028152516.1">
    <property type="nucleotide sequence ID" value="XM_028296715.1"/>
</dbReference>
<protein>
    <submittedName>
        <fullName evidence="2">Uncharacterized protein LOC114345896</fullName>
    </submittedName>
</protein>
<gene>
    <name evidence="2" type="primary">LOC114345896</name>
</gene>
<feature type="non-terminal residue" evidence="2">
    <location>
        <position position="183"/>
    </location>
</feature>
<proteinExistence type="predicted"/>
<dbReference type="SUPFAM" id="SSF53098">
    <property type="entry name" value="Ribonuclease H-like"/>
    <property type="match status" value="1"/>
</dbReference>
<dbReference type="InParanoid" id="A0A6P7GRP7"/>
<dbReference type="GO" id="GO:0004523">
    <property type="term" value="F:RNA-DNA hybrid ribonuclease activity"/>
    <property type="evidence" value="ECO:0007669"/>
    <property type="project" value="InterPro"/>
</dbReference>
<name>A0A6P7GRP7_DIAVI</name>
<sequence length="183" mass="21421">MLLKLKNKNQTTNFIWVKAHVGIKYNEHVDSLAKAAITASAGIAPEERICIPDTFCISKRNQIDRWKTYWQTFCNHSTTQYIYIQPQIPNSRWFKKFSNIRKYITTLIRLRFGHACYPTHLAKIKIYNSDLCETCQEQGDLNHIFFNCSKYIQHSGTLLSSLQTLQIFPPYQINNLLATNDKR</sequence>
<dbReference type="AlphaFoldDB" id="A0A6P7GRP7"/>
<dbReference type="GO" id="GO:0003676">
    <property type="term" value="F:nucleic acid binding"/>
    <property type="evidence" value="ECO:0007669"/>
    <property type="project" value="InterPro"/>
</dbReference>
<feature type="domain" description="RNase H type-1" evidence="1">
    <location>
        <begin position="1"/>
        <end position="38"/>
    </location>
</feature>
<evidence type="ECO:0000259" key="1">
    <source>
        <dbReference type="PROSITE" id="PS50879"/>
    </source>
</evidence>
<dbReference type="PROSITE" id="PS50879">
    <property type="entry name" value="RNASE_H_1"/>
    <property type="match status" value="1"/>
</dbReference>
<reference evidence="2" key="1">
    <citation type="submission" date="2025-08" db="UniProtKB">
        <authorList>
            <consortium name="RefSeq"/>
        </authorList>
    </citation>
    <scope>IDENTIFICATION</scope>
    <source>
        <tissue evidence="2">Whole insect</tissue>
    </source>
</reference>
<dbReference type="InterPro" id="IPR002156">
    <property type="entry name" value="RNaseH_domain"/>
</dbReference>
<evidence type="ECO:0000313" key="2">
    <source>
        <dbReference type="RefSeq" id="XP_028152516.1"/>
    </source>
</evidence>
<organism evidence="2">
    <name type="scientific">Diabrotica virgifera virgifera</name>
    <name type="common">western corn rootworm</name>
    <dbReference type="NCBI Taxonomy" id="50390"/>
    <lineage>
        <taxon>Eukaryota</taxon>
        <taxon>Metazoa</taxon>
        <taxon>Ecdysozoa</taxon>
        <taxon>Arthropoda</taxon>
        <taxon>Hexapoda</taxon>
        <taxon>Insecta</taxon>
        <taxon>Pterygota</taxon>
        <taxon>Neoptera</taxon>
        <taxon>Endopterygota</taxon>
        <taxon>Coleoptera</taxon>
        <taxon>Polyphaga</taxon>
        <taxon>Cucujiformia</taxon>
        <taxon>Chrysomeloidea</taxon>
        <taxon>Chrysomelidae</taxon>
        <taxon>Galerucinae</taxon>
        <taxon>Diabroticina</taxon>
        <taxon>Diabroticites</taxon>
        <taxon>Diabrotica</taxon>
    </lineage>
</organism>
<dbReference type="Gene3D" id="3.30.420.10">
    <property type="entry name" value="Ribonuclease H-like superfamily/Ribonuclease H"/>
    <property type="match status" value="1"/>
</dbReference>